<comment type="similarity">
    <text evidence="1">Belongs to the peptidase C15 family.</text>
</comment>
<keyword evidence="6" id="KW-1185">Reference proteome</keyword>
<proteinExistence type="inferred from homology"/>
<dbReference type="Gene3D" id="3.40.630.20">
    <property type="entry name" value="Peptidase C15, pyroglutamyl peptidase I-like"/>
    <property type="match status" value="1"/>
</dbReference>
<dbReference type="GO" id="GO:0008234">
    <property type="term" value="F:cysteine-type peptidase activity"/>
    <property type="evidence" value="ECO:0007669"/>
    <property type="project" value="UniProtKB-KW"/>
</dbReference>
<dbReference type="SUPFAM" id="SSF53182">
    <property type="entry name" value="Pyrrolidone carboxyl peptidase (pyroglutamate aminopeptidase)"/>
    <property type="match status" value="1"/>
</dbReference>
<evidence type="ECO:0000313" key="6">
    <source>
        <dbReference type="Proteomes" id="UP000011688"/>
    </source>
</evidence>
<keyword evidence="4" id="KW-0788">Thiol protease</keyword>
<evidence type="ECO:0000256" key="1">
    <source>
        <dbReference type="ARBA" id="ARBA00006641"/>
    </source>
</evidence>
<name>L9XJ48_9EURY</name>
<dbReference type="STRING" id="1227497.C491_00435"/>
<protein>
    <submittedName>
        <fullName evidence="5">Pyrrolidone-carboxylate peptidase</fullName>
    </submittedName>
</protein>
<evidence type="ECO:0000313" key="5">
    <source>
        <dbReference type="EMBL" id="ELY61745.1"/>
    </source>
</evidence>
<sequence length="95" mass="10490">MFARQITVGFIPRLKSWAFSSNRCNDLLYAACHLVETTDREFRIGFVHVPFSHGQAAVRDEGEPSVSLEAMEQGLRVGLEVAVDDGSPRDSEPPA</sequence>
<evidence type="ECO:0000256" key="3">
    <source>
        <dbReference type="ARBA" id="ARBA00022801"/>
    </source>
</evidence>
<dbReference type="Proteomes" id="UP000011688">
    <property type="component" value="Unassembled WGS sequence"/>
</dbReference>
<dbReference type="RefSeq" id="WP_005552913.1">
    <property type="nucleotide sequence ID" value="NZ_AOIB01000003.1"/>
</dbReference>
<gene>
    <name evidence="5" type="ORF">C491_00435</name>
</gene>
<comment type="caution">
    <text evidence="5">The sequence shown here is derived from an EMBL/GenBank/DDBJ whole genome shotgun (WGS) entry which is preliminary data.</text>
</comment>
<dbReference type="InterPro" id="IPR016125">
    <property type="entry name" value="Peptidase_C15-like"/>
</dbReference>
<accession>L9XJ48</accession>
<dbReference type="Pfam" id="PF01470">
    <property type="entry name" value="Peptidase_C15"/>
    <property type="match status" value="1"/>
</dbReference>
<dbReference type="InterPro" id="IPR036440">
    <property type="entry name" value="Peptidase_C15-like_sf"/>
</dbReference>
<keyword evidence="2" id="KW-0645">Protease</keyword>
<dbReference type="GO" id="GO:0006508">
    <property type="term" value="P:proteolysis"/>
    <property type="evidence" value="ECO:0007669"/>
    <property type="project" value="UniProtKB-KW"/>
</dbReference>
<reference evidence="5 6" key="1">
    <citation type="journal article" date="2014" name="PLoS Genet.">
        <title>Phylogenetically driven sequencing of extremely halophilic archaea reveals strategies for static and dynamic osmo-response.</title>
        <authorList>
            <person name="Becker E.A."/>
            <person name="Seitzer P.M."/>
            <person name="Tritt A."/>
            <person name="Larsen D."/>
            <person name="Krusor M."/>
            <person name="Yao A.I."/>
            <person name="Wu D."/>
            <person name="Madern D."/>
            <person name="Eisen J.A."/>
            <person name="Darling A.E."/>
            <person name="Facciotti M.T."/>
        </authorList>
    </citation>
    <scope>NUCLEOTIDE SEQUENCE [LARGE SCALE GENOMIC DNA]</scope>
    <source>
        <strain evidence="5 6">DSM 10524</strain>
    </source>
</reference>
<dbReference type="EMBL" id="AOIB01000003">
    <property type="protein sequence ID" value="ELY61745.1"/>
    <property type="molecule type" value="Genomic_DNA"/>
</dbReference>
<keyword evidence="3" id="KW-0378">Hydrolase</keyword>
<evidence type="ECO:0000256" key="2">
    <source>
        <dbReference type="ARBA" id="ARBA00022670"/>
    </source>
</evidence>
<evidence type="ECO:0000256" key="4">
    <source>
        <dbReference type="ARBA" id="ARBA00022807"/>
    </source>
</evidence>
<dbReference type="eggNOG" id="arCOG05850">
    <property type="taxonomic scope" value="Archaea"/>
</dbReference>
<organism evidence="5 6">
    <name type="scientific">Natronococcus amylolyticus DSM 10524</name>
    <dbReference type="NCBI Taxonomy" id="1227497"/>
    <lineage>
        <taxon>Archaea</taxon>
        <taxon>Methanobacteriati</taxon>
        <taxon>Methanobacteriota</taxon>
        <taxon>Stenosarchaea group</taxon>
        <taxon>Halobacteria</taxon>
        <taxon>Halobacteriales</taxon>
        <taxon>Natrialbaceae</taxon>
        <taxon>Natronococcus</taxon>
    </lineage>
</organism>
<dbReference type="AlphaFoldDB" id="L9XJ48"/>